<evidence type="ECO:0000256" key="1">
    <source>
        <dbReference type="SAM" id="MobiDB-lite"/>
    </source>
</evidence>
<dbReference type="Gene3D" id="1.25.10.10">
    <property type="entry name" value="Leucine-rich Repeat Variant"/>
    <property type="match status" value="1"/>
</dbReference>
<dbReference type="AlphaFoldDB" id="G1QDU4"/>
<dbReference type="InParanoid" id="G1QDU4"/>
<dbReference type="STRING" id="59463.ENSMLUP00000021877"/>
<evidence type="ECO:0000313" key="3">
    <source>
        <dbReference type="Ensembl" id="ENSMLUP00000021877.1"/>
    </source>
</evidence>
<dbReference type="GO" id="GO:0051082">
    <property type="term" value="F:unfolded protein binding"/>
    <property type="evidence" value="ECO:0007669"/>
    <property type="project" value="TreeGrafter"/>
</dbReference>
<dbReference type="PANTHER" id="PTHR13347:SF1">
    <property type="entry name" value="HEAT REPEAT-CONTAINING PROTEIN 3"/>
    <property type="match status" value="1"/>
</dbReference>
<dbReference type="eggNOG" id="ENOG502QWR9">
    <property type="taxonomic scope" value="Eukaryota"/>
</dbReference>
<dbReference type="GO" id="GO:0006606">
    <property type="term" value="P:protein import into nucleus"/>
    <property type="evidence" value="ECO:0007669"/>
    <property type="project" value="TreeGrafter"/>
</dbReference>
<reference evidence="3 4" key="1">
    <citation type="journal article" date="2011" name="Nature">
        <title>A high-resolution map of human evolutionary constraint using 29 mammals.</title>
        <authorList>
            <person name="Lindblad-Toh K."/>
            <person name="Garber M."/>
            <person name="Zuk O."/>
            <person name="Lin M.F."/>
            <person name="Parker B.J."/>
            <person name="Washietl S."/>
            <person name="Kheradpour P."/>
            <person name="Ernst J."/>
            <person name="Jordan G."/>
            <person name="Mauceli E."/>
            <person name="Ward L.D."/>
            <person name="Lowe C.B."/>
            <person name="Holloway A.K."/>
            <person name="Clamp M."/>
            <person name="Gnerre S."/>
            <person name="Alfoldi J."/>
            <person name="Beal K."/>
            <person name="Chang J."/>
            <person name="Clawson H."/>
            <person name="Cuff J."/>
            <person name="Di Palma F."/>
            <person name="Fitzgerald S."/>
            <person name="Flicek P."/>
            <person name="Guttman M."/>
            <person name="Hubisz M.J."/>
            <person name="Jaffe D.B."/>
            <person name="Jungreis I."/>
            <person name="Kent W.J."/>
            <person name="Kostka D."/>
            <person name="Lara M."/>
            <person name="Martins A.L."/>
            <person name="Massingham T."/>
            <person name="Moltke I."/>
            <person name="Raney B.J."/>
            <person name="Rasmussen M.D."/>
            <person name="Robinson J."/>
            <person name="Stark A."/>
            <person name="Vilella A.J."/>
            <person name="Wen J."/>
            <person name="Xie X."/>
            <person name="Zody M.C."/>
            <person name="Baldwin J."/>
            <person name="Bloom T."/>
            <person name="Chin C.W."/>
            <person name="Heiman D."/>
            <person name="Nicol R."/>
            <person name="Nusbaum C."/>
            <person name="Young S."/>
            <person name="Wilkinson J."/>
            <person name="Worley K.C."/>
            <person name="Kovar C.L."/>
            <person name="Muzny D.M."/>
            <person name="Gibbs R.A."/>
            <person name="Cree A."/>
            <person name="Dihn H.H."/>
            <person name="Fowler G."/>
            <person name="Jhangiani S."/>
            <person name="Joshi V."/>
            <person name="Lee S."/>
            <person name="Lewis L.R."/>
            <person name="Nazareth L.V."/>
            <person name="Okwuonu G."/>
            <person name="Santibanez J."/>
            <person name="Warren W.C."/>
            <person name="Mardis E.R."/>
            <person name="Weinstock G.M."/>
            <person name="Wilson R.K."/>
            <person name="Delehaunty K."/>
            <person name="Dooling D."/>
            <person name="Fronik C."/>
            <person name="Fulton L."/>
            <person name="Fulton B."/>
            <person name="Graves T."/>
            <person name="Minx P."/>
            <person name="Sodergren E."/>
            <person name="Birney E."/>
            <person name="Margulies E.H."/>
            <person name="Herrero J."/>
            <person name="Green E.D."/>
            <person name="Haussler D."/>
            <person name="Siepel A."/>
            <person name="Goldman N."/>
            <person name="Pollard K.S."/>
            <person name="Pedersen J.S."/>
            <person name="Lander E.S."/>
            <person name="Kellis M."/>
        </authorList>
    </citation>
    <scope>NUCLEOTIDE SEQUENCE [LARGE SCALE GENOMIC DNA]</scope>
</reference>
<feature type="region of interest" description="Disordered" evidence="1">
    <location>
        <begin position="1"/>
        <end position="54"/>
    </location>
</feature>
<dbReference type="InterPro" id="IPR011989">
    <property type="entry name" value="ARM-like"/>
</dbReference>
<reference evidence="3" key="3">
    <citation type="submission" date="2025-09" db="UniProtKB">
        <authorList>
            <consortium name="Ensembl"/>
        </authorList>
    </citation>
    <scope>IDENTIFICATION</scope>
</reference>
<dbReference type="EMBL" id="AAPE02055623">
    <property type="status" value="NOT_ANNOTATED_CDS"/>
    <property type="molecule type" value="Genomic_DNA"/>
</dbReference>
<protein>
    <recommendedName>
        <fullName evidence="2">SYO1-like TPR repeats domain-containing protein</fullName>
    </recommendedName>
</protein>
<dbReference type="InterPro" id="IPR057990">
    <property type="entry name" value="TPR_SYO1"/>
</dbReference>
<dbReference type="InterPro" id="IPR052616">
    <property type="entry name" value="SYO1-like"/>
</dbReference>
<accession>G1QDU4</accession>
<dbReference type="Proteomes" id="UP000001074">
    <property type="component" value="Unassembled WGS sequence"/>
</dbReference>
<reference evidence="3" key="2">
    <citation type="submission" date="2025-08" db="UniProtKB">
        <authorList>
            <consortium name="Ensembl"/>
        </authorList>
    </citation>
    <scope>IDENTIFICATION</scope>
</reference>
<organism evidence="3 4">
    <name type="scientific">Myotis lucifugus</name>
    <name type="common">Little brown bat</name>
    <dbReference type="NCBI Taxonomy" id="59463"/>
    <lineage>
        <taxon>Eukaryota</taxon>
        <taxon>Metazoa</taxon>
        <taxon>Chordata</taxon>
        <taxon>Craniata</taxon>
        <taxon>Vertebrata</taxon>
        <taxon>Euteleostomi</taxon>
        <taxon>Mammalia</taxon>
        <taxon>Eutheria</taxon>
        <taxon>Laurasiatheria</taxon>
        <taxon>Chiroptera</taxon>
        <taxon>Yangochiroptera</taxon>
        <taxon>Vespertilionidae</taxon>
        <taxon>Myotis</taxon>
    </lineage>
</organism>
<dbReference type="HOGENOM" id="CLU_028600_0_0_1"/>
<keyword evidence="4" id="KW-1185">Reference proteome</keyword>
<sequence>HGPDKEEAPQRGPQFFPSSDCQAQLAEGEKGTEQEEAELVEKLQSPKRRSSVRMPRTGPAIAAAAGAPGPGGPGGLDPCTFPLGPLLLDPSLEVRERRRCLRGLSAGGFAVCEDMVTVGPMTRVALLREGSASGFRRGASTEEKEQNRNPLRTWPRGRTRCGMCVSTVMAQHLVCAQHRGRLEMVGPCLVGFPPGDLAAAGACCLLAVPGPPELLEALWEQHGAGWRPHAVYWGSLERVLRERPGSAVWNPKDLVPSKSRLGIISASQGLSEVLETDAGAVFTQTQEAEMEMETALEAQERLQKAKGGSDHSDEMEEALLREGQRICASGTDFRPLTGARAQRCPVRVPEQRLGPAWEEELSRDQSKAHGEPLARAGQLLSPLCLSPETEAALAHRPSQETAFPSSAAGACVPGSPVEAFVRKMNTVQCEPEGVSSLLSPLQAEPLGGALQALAQHLSTRSFLSQTFPAHGLLEAIGSAWRLLQTMAAKYSSQCGPPPAGDAVQSSIQRAAWGRVNMVSILGTAGSVLAKEEGVLEPLKTIGASAAGATKGRSLVVGGEAPALFHVFSNGNKAERASQMHLLPALKESQPVSKVKIKKREGRYSPDQLCLLHIVKMHWRRFVAYQET</sequence>
<dbReference type="PANTHER" id="PTHR13347">
    <property type="entry name" value="HEAT REPEAT-CONTAINING PROTEIN 3"/>
    <property type="match status" value="1"/>
</dbReference>
<dbReference type="Ensembl" id="ENSMLUT00000025572.1">
    <property type="protein sequence ID" value="ENSMLUP00000021877.1"/>
    <property type="gene ID" value="ENSMLUG00000026995.1"/>
</dbReference>
<proteinExistence type="predicted"/>
<evidence type="ECO:0000259" key="2">
    <source>
        <dbReference type="Pfam" id="PF25567"/>
    </source>
</evidence>
<evidence type="ECO:0000313" key="4">
    <source>
        <dbReference type="Proteomes" id="UP000001074"/>
    </source>
</evidence>
<feature type="domain" description="SYO1-like TPR repeats" evidence="2">
    <location>
        <begin position="400"/>
        <end position="626"/>
    </location>
</feature>
<feature type="region of interest" description="Disordered" evidence="1">
    <location>
        <begin position="133"/>
        <end position="152"/>
    </location>
</feature>
<dbReference type="GO" id="GO:0042273">
    <property type="term" value="P:ribosomal large subunit biogenesis"/>
    <property type="evidence" value="ECO:0007669"/>
    <property type="project" value="TreeGrafter"/>
</dbReference>
<dbReference type="Pfam" id="PF25567">
    <property type="entry name" value="TPR_SYO1"/>
    <property type="match status" value="1"/>
</dbReference>
<name>G1QDU4_MYOLU</name>